<keyword evidence="3" id="KW-1185">Reference proteome</keyword>
<reference evidence="2 3" key="1">
    <citation type="submission" date="2024-10" db="EMBL/GenBank/DDBJ databases">
        <title>The Natural Products Discovery Center: Release of the First 8490 Sequenced Strains for Exploring Actinobacteria Biosynthetic Diversity.</title>
        <authorList>
            <person name="Kalkreuter E."/>
            <person name="Kautsar S.A."/>
            <person name="Yang D."/>
            <person name="Bader C.D."/>
            <person name="Teijaro C.N."/>
            <person name="Fluegel L."/>
            <person name="Davis C.M."/>
            <person name="Simpson J.R."/>
            <person name="Lauterbach L."/>
            <person name="Steele A.D."/>
            <person name="Gui C."/>
            <person name="Meng S."/>
            <person name="Li G."/>
            <person name="Viehrig K."/>
            <person name="Ye F."/>
            <person name="Su P."/>
            <person name="Kiefer A.F."/>
            <person name="Nichols A."/>
            <person name="Cepeda A.J."/>
            <person name="Yan W."/>
            <person name="Fan B."/>
            <person name="Jiang Y."/>
            <person name="Adhikari A."/>
            <person name="Zheng C.-J."/>
            <person name="Schuster L."/>
            <person name="Cowan T.M."/>
            <person name="Smanski M.J."/>
            <person name="Chevrette M.G."/>
            <person name="De Carvalho L.P.S."/>
            <person name="Shen B."/>
        </authorList>
    </citation>
    <scope>NUCLEOTIDE SEQUENCE [LARGE SCALE GENOMIC DNA]</scope>
    <source>
        <strain evidence="2 3">NPDC017990</strain>
    </source>
</reference>
<protein>
    <submittedName>
        <fullName evidence="2">Uncharacterized protein</fullName>
    </submittedName>
</protein>
<evidence type="ECO:0000256" key="1">
    <source>
        <dbReference type="SAM" id="Phobius"/>
    </source>
</evidence>
<comment type="caution">
    <text evidence="2">The sequence shown here is derived from an EMBL/GenBank/DDBJ whole genome shotgun (WGS) entry which is preliminary data.</text>
</comment>
<feature type="transmembrane region" description="Helical" evidence="1">
    <location>
        <begin position="9"/>
        <end position="27"/>
    </location>
</feature>
<evidence type="ECO:0000313" key="3">
    <source>
        <dbReference type="Proteomes" id="UP001610818"/>
    </source>
</evidence>
<sequence length="53" mass="5470">MPDDQIKMALMTLVLALTGAGVLFLVALQAPDLIPALSLSLAGLGILLVILKL</sequence>
<dbReference type="Proteomes" id="UP001610818">
    <property type="component" value="Unassembled WGS sequence"/>
</dbReference>
<feature type="transmembrane region" description="Helical" evidence="1">
    <location>
        <begin position="33"/>
        <end position="51"/>
    </location>
</feature>
<name>A0ABW7QKM1_9ACTN</name>
<dbReference type="EMBL" id="JBIRGQ010000001">
    <property type="protein sequence ID" value="MFH8544824.1"/>
    <property type="molecule type" value="Genomic_DNA"/>
</dbReference>
<proteinExistence type="predicted"/>
<gene>
    <name evidence="2" type="ORF">ACH4F9_07450</name>
</gene>
<organism evidence="2 3">
    <name type="scientific">Streptomyces longisporoflavus</name>
    <dbReference type="NCBI Taxonomy" id="28044"/>
    <lineage>
        <taxon>Bacteria</taxon>
        <taxon>Bacillati</taxon>
        <taxon>Actinomycetota</taxon>
        <taxon>Actinomycetes</taxon>
        <taxon>Kitasatosporales</taxon>
        <taxon>Streptomycetaceae</taxon>
        <taxon>Streptomyces</taxon>
    </lineage>
</organism>
<keyword evidence="1" id="KW-0812">Transmembrane</keyword>
<dbReference type="RefSeq" id="WP_397709013.1">
    <property type="nucleotide sequence ID" value="NZ_JBIRGN010000001.1"/>
</dbReference>
<keyword evidence="1" id="KW-1133">Transmembrane helix</keyword>
<keyword evidence="1" id="KW-0472">Membrane</keyword>
<accession>A0ABW7QKM1</accession>
<evidence type="ECO:0000313" key="2">
    <source>
        <dbReference type="EMBL" id="MFH8544824.1"/>
    </source>
</evidence>